<organism evidence="1 2">
    <name type="scientific">Streptomyces milbemycinicus</name>
    <dbReference type="NCBI Taxonomy" id="476552"/>
    <lineage>
        <taxon>Bacteria</taxon>
        <taxon>Bacillati</taxon>
        <taxon>Actinomycetota</taxon>
        <taxon>Actinomycetes</taxon>
        <taxon>Kitasatosporales</taxon>
        <taxon>Streptomycetaceae</taxon>
        <taxon>Streptomyces</taxon>
    </lineage>
</organism>
<dbReference type="Proteomes" id="UP001620295">
    <property type="component" value="Unassembled WGS sequence"/>
</dbReference>
<protein>
    <recommendedName>
        <fullName evidence="3">CdiI immunity protein domain-containing protein</fullName>
    </recommendedName>
</protein>
<evidence type="ECO:0000313" key="2">
    <source>
        <dbReference type="Proteomes" id="UP001620295"/>
    </source>
</evidence>
<reference evidence="1 2" key="1">
    <citation type="submission" date="2024-11" db="EMBL/GenBank/DDBJ databases">
        <title>The Natural Products Discovery Center: Release of the First 8490 Sequenced Strains for Exploring Actinobacteria Biosynthetic Diversity.</title>
        <authorList>
            <person name="Kalkreuter E."/>
            <person name="Kautsar S.A."/>
            <person name="Yang D."/>
            <person name="Bader C.D."/>
            <person name="Teijaro C.N."/>
            <person name="Fluegel L."/>
            <person name="Davis C.M."/>
            <person name="Simpson J.R."/>
            <person name="Lauterbach L."/>
            <person name="Steele A.D."/>
            <person name="Gui C."/>
            <person name="Meng S."/>
            <person name="Li G."/>
            <person name="Viehrig K."/>
            <person name="Ye F."/>
            <person name="Su P."/>
            <person name="Kiefer A.F."/>
            <person name="Nichols A."/>
            <person name="Cepeda A.J."/>
            <person name="Yan W."/>
            <person name="Fan B."/>
            <person name="Jiang Y."/>
            <person name="Adhikari A."/>
            <person name="Zheng C.-J."/>
            <person name="Schuster L."/>
            <person name="Cowan T.M."/>
            <person name="Smanski M.J."/>
            <person name="Chevrette M.G."/>
            <person name="De Carvalho L.P.S."/>
            <person name="Shen B."/>
        </authorList>
    </citation>
    <scope>NUCLEOTIDE SEQUENCE [LARGE SCALE GENOMIC DNA]</scope>
    <source>
        <strain evidence="1 2">NPDC020863</strain>
    </source>
</reference>
<accession>A0ABW8LWA2</accession>
<comment type="caution">
    <text evidence="1">The sequence shown here is derived from an EMBL/GenBank/DDBJ whole genome shotgun (WGS) entry which is preliminary data.</text>
</comment>
<gene>
    <name evidence="1" type="ORF">ACI2L5_26640</name>
</gene>
<name>A0ABW8LWA2_9ACTN</name>
<proteinExistence type="predicted"/>
<dbReference type="EMBL" id="JBJDQH010000009">
    <property type="protein sequence ID" value="MFK4268496.1"/>
    <property type="molecule type" value="Genomic_DNA"/>
</dbReference>
<dbReference type="RefSeq" id="WP_404747294.1">
    <property type="nucleotide sequence ID" value="NZ_JBJDQH010000009.1"/>
</dbReference>
<evidence type="ECO:0000313" key="1">
    <source>
        <dbReference type="EMBL" id="MFK4268496.1"/>
    </source>
</evidence>
<sequence length="119" mass="13568">MNSGEQLVLDLVAHVPELEDLYESHVFNENGEVLPHVFFWDVTQEVMDSFLAPRGGTLDWRKVLDFLEVRLKRGVPEVDEIIVTSFLNYLPYPGSPGHEITESLGPVMSQRFTRIRPTG</sequence>
<evidence type="ECO:0008006" key="3">
    <source>
        <dbReference type="Google" id="ProtNLM"/>
    </source>
</evidence>
<keyword evidence="2" id="KW-1185">Reference proteome</keyword>